<proteinExistence type="predicted"/>
<dbReference type="InterPro" id="IPR051531">
    <property type="entry name" value="N-acetyltransferase"/>
</dbReference>
<dbReference type="PROSITE" id="PS51186">
    <property type="entry name" value="GNAT"/>
    <property type="match status" value="1"/>
</dbReference>
<dbReference type="InterPro" id="IPR016181">
    <property type="entry name" value="Acyl_CoA_acyltransferase"/>
</dbReference>
<organism evidence="2 3">
    <name type="scientific">Rubrivivax gelatinosus</name>
    <name type="common">Rhodocyclus gelatinosus</name>
    <name type="synonym">Rhodopseudomonas gelatinosa</name>
    <dbReference type="NCBI Taxonomy" id="28068"/>
    <lineage>
        <taxon>Bacteria</taxon>
        <taxon>Pseudomonadati</taxon>
        <taxon>Pseudomonadota</taxon>
        <taxon>Betaproteobacteria</taxon>
        <taxon>Burkholderiales</taxon>
        <taxon>Sphaerotilaceae</taxon>
        <taxon>Rubrivivax</taxon>
    </lineage>
</organism>
<reference evidence="2" key="2">
    <citation type="journal article" date="2020" name="Microorganisms">
        <title>Osmotic Adaptation and Compatible Solute Biosynthesis of Phototrophic Bacteria as Revealed from Genome Analyses.</title>
        <authorList>
            <person name="Imhoff J.F."/>
            <person name="Rahn T."/>
            <person name="Kunzel S."/>
            <person name="Keller A."/>
            <person name="Neulinger S.C."/>
        </authorList>
    </citation>
    <scope>NUCLEOTIDE SEQUENCE</scope>
    <source>
        <strain evidence="2">IM 151</strain>
    </source>
</reference>
<keyword evidence="3" id="KW-1185">Reference proteome</keyword>
<evidence type="ECO:0000259" key="1">
    <source>
        <dbReference type="PROSITE" id="PS51186"/>
    </source>
</evidence>
<name>A0ABS1DWX5_RUBGE</name>
<dbReference type="Pfam" id="PF13302">
    <property type="entry name" value="Acetyltransf_3"/>
    <property type="match status" value="1"/>
</dbReference>
<dbReference type="InterPro" id="IPR000182">
    <property type="entry name" value="GNAT_dom"/>
</dbReference>
<dbReference type="Proteomes" id="UP001041814">
    <property type="component" value="Unassembled WGS sequence"/>
</dbReference>
<dbReference type="SUPFAM" id="SSF55729">
    <property type="entry name" value="Acyl-CoA N-acyltransferases (Nat)"/>
    <property type="match status" value="1"/>
</dbReference>
<dbReference type="Gene3D" id="3.40.630.30">
    <property type="match status" value="1"/>
</dbReference>
<dbReference type="PANTHER" id="PTHR43792:SF1">
    <property type="entry name" value="N-ACETYLTRANSFERASE DOMAIN-CONTAINING PROTEIN"/>
    <property type="match status" value="1"/>
</dbReference>
<evidence type="ECO:0000313" key="2">
    <source>
        <dbReference type="EMBL" id="MBK1713973.1"/>
    </source>
</evidence>
<dbReference type="EMBL" id="NRRU01000052">
    <property type="protein sequence ID" value="MBK1713973.1"/>
    <property type="molecule type" value="Genomic_DNA"/>
</dbReference>
<protein>
    <submittedName>
        <fullName evidence="2">GNAT family N-acetyltransferase</fullName>
    </submittedName>
</protein>
<comment type="caution">
    <text evidence="2">The sequence shown here is derived from an EMBL/GenBank/DDBJ whole genome shotgun (WGS) entry which is preliminary data.</text>
</comment>
<dbReference type="PANTHER" id="PTHR43792">
    <property type="entry name" value="GNAT FAMILY, PUTATIVE (AFU_ORTHOLOGUE AFUA_3G00765)-RELATED-RELATED"/>
    <property type="match status" value="1"/>
</dbReference>
<feature type="domain" description="N-acetyltransferase" evidence="1">
    <location>
        <begin position="9"/>
        <end position="166"/>
    </location>
</feature>
<reference evidence="2" key="1">
    <citation type="submission" date="2017-08" db="EMBL/GenBank/DDBJ databases">
        <authorList>
            <person name="Imhoff J.F."/>
            <person name="Rahn T."/>
            <person name="Kuenzel S."/>
            <person name="Neulinger S.C."/>
        </authorList>
    </citation>
    <scope>NUCLEOTIDE SEQUENCE</scope>
    <source>
        <strain evidence="2">IM 151</strain>
    </source>
</reference>
<evidence type="ECO:0000313" key="3">
    <source>
        <dbReference type="Proteomes" id="UP001041814"/>
    </source>
</evidence>
<gene>
    <name evidence="2" type="ORF">CKO43_14435</name>
</gene>
<sequence>MTRLRTARLVLRLFGAADVDPYAEMCADPEVMRHIGAGEPVGRDVAWRQIAMFIGHWTLRGHGMWAVERQSDGRLIGRVGFMHPEGWPGCELGWLLAQDAWGQGYAEEAARAALAWGRDVRGIVSPISLIRADNRRSVALAERLGAVQDGEIEFLGGPARVWRHSA</sequence>
<dbReference type="RefSeq" id="WP_200228050.1">
    <property type="nucleotide sequence ID" value="NZ_NRRT01000014.1"/>
</dbReference>
<accession>A0ABS1DWX5</accession>